<feature type="DNA-binding region" description="OmpR/PhoB-type" evidence="7">
    <location>
        <begin position="125"/>
        <end position="228"/>
    </location>
</feature>
<keyword evidence="11" id="KW-1185">Reference proteome</keyword>
<evidence type="ECO:0000256" key="5">
    <source>
        <dbReference type="ARBA" id="ARBA00023163"/>
    </source>
</evidence>
<evidence type="ECO:0000259" key="9">
    <source>
        <dbReference type="PROSITE" id="PS51755"/>
    </source>
</evidence>
<feature type="domain" description="OmpR/PhoB-type" evidence="9">
    <location>
        <begin position="125"/>
        <end position="228"/>
    </location>
</feature>
<dbReference type="GO" id="GO:0006355">
    <property type="term" value="P:regulation of DNA-templated transcription"/>
    <property type="evidence" value="ECO:0007669"/>
    <property type="project" value="InterPro"/>
</dbReference>
<dbReference type="EMBL" id="FTPK01000001">
    <property type="protein sequence ID" value="SIT65734.1"/>
    <property type="molecule type" value="Genomic_DNA"/>
</dbReference>
<dbReference type="RefSeq" id="WP_076754148.1">
    <property type="nucleotide sequence ID" value="NZ_CP023018.1"/>
</dbReference>
<dbReference type="InterPro" id="IPR036388">
    <property type="entry name" value="WH-like_DNA-bd_sf"/>
</dbReference>
<keyword evidence="1 6" id="KW-0597">Phosphoprotein</keyword>
<feature type="domain" description="Response regulatory" evidence="8">
    <location>
        <begin position="6"/>
        <end position="121"/>
    </location>
</feature>
<organism evidence="10 11">
    <name type="scientific">Ectothiorhodosinus mongolicus</name>
    <dbReference type="NCBI Taxonomy" id="233100"/>
    <lineage>
        <taxon>Bacteria</taxon>
        <taxon>Pseudomonadati</taxon>
        <taxon>Pseudomonadota</taxon>
        <taxon>Gammaproteobacteria</taxon>
        <taxon>Chromatiales</taxon>
        <taxon>Ectothiorhodospiraceae</taxon>
        <taxon>Ectothiorhodosinus</taxon>
    </lineage>
</organism>
<proteinExistence type="predicted"/>
<dbReference type="InterPro" id="IPR016032">
    <property type="entry name" value="Sig_transdc_resp-reg_C-effctor"/>
</dbReference>
<name>A0A1R3VML3_9GAMM</name>
<evidence type="ECO:0000256" key="7">
    <source>
        <dbReference type="PROSITE-ProRule" id="PRU01091"/>
    </source>
</evidence>
<dbReference type="PANTHER" id="PTHR48111:SF1">
    <property type="entry name" value="TWO-COMPONENT RESPONSE REGULATOR ORR33"/>
    <property type="match status" value="1"/>
</dbReference>
<dbReference type="OrthoDB" id="9802426at2"/>
<keyword evidence="3" id="KW-0805">Transcription regulation</keyword>
<dbReference type="PROSITE" id="PS51755">
    <property type="entry name" value="OMPR_PHOB"/>
    <property type="match status" value="1"/>
</dbReference>
<dbReference type="GO" id="GO:0005829">
    <property type="term" value="C:cytosol"/>
    <property type="evidence" value="ECO:0007669"/>
    <property type="project" value="TreeGrafter"/>
</dbReference>
<dbReference type="InterPro" id="IPR001789">
    <property type="entry name" value="Sig_transdc_resp-reg_receiver"/>
</dbReference>
<dbReference type="GO" id="GO:0032993">
    <property type="term" value="C:protein-DNA complex"/>
    <property type="evidence" value="ECO:0007669"/>
    <property type="project" value="TreeGrafter"/>
</dbReference>
<dbReference type="Gene3D" id="3.40.50.2300">
    <property type="match status" value="1"/>
</dbReference>
<dbReference type="STRING" id="233100.SAMN05216526_0185"/>
<dbReference type="Proteomes" id="UP000223759">
    <property type="component" value="Unassembled WGS sequence"/>
</dbReference>
<dbReference type="InterPro" id="IPR011006">
    <property type="entry name" value="CheY-like_superfamily"/>
</dbReference>
<dbReference type="SMART" id="SM00862">
    <property type="entry name" value="Trans_reg_C"/>
    <property type="match status" value="1"/>
</dbReference>
<reference evidence="10 11" key="1">
    <citation type="submission" date="2017-01" db="EMBL/GenBank/DDBJ databases">
        <authorList>
            <person name="Mah S.A."/>
            <person name="Swanson W.J."/>
            <person name="Moy G.W."/>
            <person name="Vacquier V.D."/>
        </authorList>
    </citation>
    <scope>NUCLEOTIDE SEQUENCE [LARGE SCALE GENOMIC DNA]</scope>
    <source>
        <strain evidence="10 11">M9</strain>
    </source>
</reference>
<dbReference type="CDD" id="cd00383">
    <property type="entry name" value="trans_reg_C"/>
    <property type="match status" value="1"/>
</dbReference>
<dbReference type="GO" id="GO:0000976">
    <property type="term" value="F:transcription cis-regulatory region binding"/>
    <property type="evidence" value="ECO:0007669"/>
    <property type="project" value="TreeGrafter"/>
</dbReference>
<dbReference type="GO" id="GO:0000156">
    <property type="term" value="F:phosphorelay response regulator activity"/>
    <property type="evidence" value="ECO:0007669"/>
    <property type="project" value="TreeGrafter"/>
</dbReference>
<evidence type="ECO:0000259" key="8">
    <source>
        <dbReference type="PROSITE" id="PS50110"/>
    </source>
</evidence>
<evidence type="ECO:0000256" key="6">
    <source>
        <dbReference type="PROSITE-ProRule" id="PRU00169"/>
    </source>
</evidence>
<dbReference type="Pfam" id="PF00072">
    <property type="entry name" value="Response_reg"/>
    <property type="match status" value="1"/>
</dbReference>
<keyword evidence="4 7" id="KW-0238">DNA-binding</keyword>
<dbReference type="SUPFAM" id="SSF46894">
    <property type="entry name" value="C-terminal effector domain of the bipartite response regulators"/>
    <property type="match status" value="1"/>
</dbReference>
<keyword evidence="5" id="KW-0804">Transcription</keyword>
<dbReference type="PANTHER" id="PTHR48111">
    <property type="entry name" value="REGULATOR OF RPOS"/>
    <property type="match status" value="1"/>
</dbReference>
<evidence type="ECO:0000256" key="4">
    <source>
        <dbReference type="ARBA" id="ARBA00023125"/>
    </source>
</evidence>
<dbReference type="Pfam" id="PF00486">
    <property type="entry name" value="Trans_reg_C"/>
    <property type="match status" value="1"/>
</dbReference>
<dbReference type="AlphaFoldDB" id="A0A1R3VML3"/>
<accession>A0A1R3VML3</accession>
<dbReference type="SUPFAM" id="SSF52172">
    <property type="entry name" value="CheY-like"/>
    <property type="match status" value="1"/>
</dbReference>
<evidence type="ECO:0000256" key="2">
    <source>
        <dbReference type="ARBA" id="ARBA00023012"/>
    </source>
</evidence>
<gene>
    <name evidence="10" type="ORF">SAMN05216526_0185</name>
</gene>
<dbReference type="SMART" id="SM00448">
    <property type="entry name" value="REC"/>
    <property type="match status" value="1"/>
</dbReference>
<dbReference type="Gene3D" id="1.10.10.10">
    <property type="entry name" value="Winged helix-like DNA-binding domain superfamily/Winged helix DNA-binding domain"/>
    <property type="match status" value="1"/>
</dbReference>
<evidence type="ECO:0000313" key="10">
    <source>
        <dbReference type="EMBL" id="SIT65734.1"/>
    </source>
</evidence>
<evidence type="ECO:0000256" key="1">
    <source>
        <dbReference type="ARBA" id="ARBA00022553"/>
    </source>
</evidence>
<sequence length="235" mass="26225">MQVSRHILLIEDDLNLSEEIRECLEFQGFELTHSETIADAEEQLKCHEFGILLVDLTLPDGDGLSLIQKQRSEGDPSVVIIAVTARSAVEDRIECVNEGVDAFLCKPLDLRELGAVVKRQLDRVESISRASHEPTQWTLDAVKSALNTPSGVPIVLGCSEYLLVEALLEARGRPVTREDLAGRIYPGQDCDNRRIDNLVTRLRQKLQSVGIKDDILRTLRGYGYLFQVSANTQQS</sequence>
<dbReference type="PROSITE" id="PS50110">
    <property type="entry name" value="RESPONSE_REGULATORY"/>
    <property type="match status" value="1"/>
</dbReference>
<dbReference type="InterPro" id="IPR039420">
    <property type="entry name" value="WalR-like"/>
</dbReference>
<keyword evidence="2" id="KW-0902">Two-component regulatory system</keyword>
<protein>
    <submittedName>
        <fullName evidence="10">Two-component system, OmpR family, phosphate regulon response regulator PhoB/two-component system, OmpR family, response regulator QseB</fullName>
    </submittedName>
</protein>
<evidence type="ECO:0000313" key="11">
    <source>
        <dbReference type="Proteomes" id="UP000223759"/>
    </source>
</evidence>
<feature type="modified residue" description="4-aspartylphosphate" evidence="6">
    <location>
        <position position="55"/>
    </location>
</feature>
<evidence type="ECO:0000256" key="3">
    <source>
        <dbReference type="ARBA" id="ARBA00023015"/>
    </source>
</evidence>
<dbReference type="InterPro" id="IPR001867">
    <property type="entry name" value="OmpR/PhoB-type_DNA-bd"/>
</dbReference>